<name>A0ABN2TQX0_9ACTN</name>
<keyword evidence="2" id="KW-0472">Membrane</keyword>
<dbReference type="Proteomes" id="UP001500751">
    <property type="component" value="Unassembled WGS sequence"/>
</dbReference>
<sequence length="285" mass="29370">MTDNWEEPDPDFLRAAVGEVADRPLDRGPDIATMTEYVRGRRRRRALAQAGGATTAVMAVVAVAVAVAQPFGGSGTRSGAAPGTKTKTAASPNGPVPSSGDPSAGGSAATQLQPDRPGVVCGQKLTARYEPAAPAGVKAVVAAVHPKPGAAPEVDVDITAISSLTVSGSAHQLGIQVVVLHDGVIVDRIGGSQWPEDFTPQPGQHYGDGLEARSWPVAPGQPHIEQIVTSRWTACAGADWRAIYADPGQYKLVALLPMLMVLDSDGPVSDRVDTLLESAPVAVGQ</sequence>
<keyword evidence="2" id="KW-0812">Transmembrane</keyword>
<feature type="transmembrane region" description="Helical" evidence="2">
    <location>
        <begin position="46"/>
        <end position="68"/>
    </location>
</feature>
<feature type="compositionally biased region" description="Low complexity" evidence="1">
    <location>
        <begin position="78"/>
        <end position="109"/>
    </location>
</feature>
<proteinExistence type="predicted"/>
<protein>
    <submittedName>
        <fullName evidence="3">Uncharacterized protein</fullName>
    </submittedName>
</protein>
<reference evidence="3 4" key="1">
    <citation type="journal article" date="2019" name="Int. J. Syst. Evol. Microbiol.">
        <title>The Global Catalogue of Microorganisms (GCM) 10K type strain sequencing project: providing services to taxonomists for standard genome sequencing and annotation.</title>
        <authorList>
            <consortium name="The Broad Institute Genomics Platform"/>
            <consortium name="The Broad Institute Genome Sequencing Center for Infectious Disease"/>
            <person name="Wu L."/>
            <person name="Ma J."/>
        </authorList>
    </citation>
    <scope>NUCLEOTIDE SEQUENCE [LARGE SCALE GENOMIC DNA]</scope>
    <source>
        <strain evidence="3 4">JCM 16014</strain>
    </source>
</reference>
<evidence type="ECO:0000256" key="1">
    <source>
        <dbReference type="SAM" id="MobiDB-lite"/>
    </source>
</evidence>
<gene>
    <name evidence="3" type="ORF">GCM10009839_12570</name>
</gene>
<evidence type="ECO:0000256" key="2">
    <source>
        <dbReference type="SAM" id="Phobius"/>
    </source>
</evidence>
<comment type="caution">
    <text evidence="3">The sequence shown here is derived from an EMBL/GenBank/DDBJ whole genome shotgun (WGS) entry which is preliminary data.</text>
</comment>
<accession>A0ABN2TQX0</accession>
<dbReference type="EMBL" id="BAAAQN010000005">
    <property type="protein sequence ID" value="GAA2018021.1"/>
    <property type="molecule type" value="Genomic_DNA"/>
</dbReference>
<keyword evidence="2" id="KW-1133">Transmembrane helix</keyword>
<evidence type="ECO:0000313" key="3">
    <source>
        <dbReference type="EMBL" id="GAA2018021.1"/>
    </source>
</evidence>
<organism evidence="3 4">
    <name type="scientific">Catenulispora yoronensis</name>
    <dbReference type="NCBI Taxonomy" id="450799"/>
    <lineage>
        <taxon>Bacteria</taxon>
        <taxon>Bacillati</taxon>
        <taxon>Actinomycetota</taxon>
        <taxon>Actinomycetes</taxon>
        <taxon>Catenulisporales</taxon>
        <taxon>Catenulisporaceae</taxon>
        <taxon>Catenulispora</taxon>
    </lineage>
</organism>
<dbReference type="RefSeq" id="WP_344664533.1">
    <property type="nucleotide sequence ID" value="NZ_BAAAQN010000005.1"/>
</dbReference>
<evidence type="ECO:0000313" key="4">
    <source>
        <dbReference type="Proteomes" id="UP001500751"/>
    </source>
</evidence>
<keyword evidence="4" id="KW-1185">Reference proteome</keyword>
<feature type="region of interest" description="Disordered" evidence="1">
    <location>
        <begin position="72"/>
        <end position="117"/>
    </location>
</feature>